<dbReference type="PANTHER" id="PTHR23501:SF43">
    <property type="entry name" value="MULTIDRUG TRANSPORTER, PUTATIVE (AFU_ORTHOLOGUE AFUA_6G03040)-RELATED"/>
    <property type="match status" value="1"/>
</dbReference>
<feature type="domain" description="Major facilitator superfamily (MFS) profile" evidence="7">
    <location>
        <begin position="84"/>
        <end position="579"/>
    </location>
</feature>
<organism evidence="8 9">
    <name type="scientific">Coniochaeta pulveracea</name>
    <dbReference type="NCBI Taxonomy" id="177199"/>
    <lineage>
        <taxon>Eukaryota</taxon>
        <taxon>Fungi</taxon>
        <taxon>Dikarya</taxon>
        <taxon>Ascomycota</taxon>
        <taxon>Pezizomycotina</taxon>
        <taxon>Sordariomycetes</taxon>
        <taxon>Sordariomycetidae</taxon>
        <taxon>Coniochaetales</taxon>
        <taxon>Coniochaetaceae</taxon>
        <taxon>Coniochaeta</taxon>
    </lineage>
</organism>
<keyword evidence="3 6" id="KW-1133">Transmembrane helix</keyword>
<dbReference type="InterPro" id="IPR005829">
    <property type="entry name" value="Sugar_transporter_CS"/>
</dbReference>
<dbReference type="PANTHER" id="PTHR23501">
    <property type="entry name" value="MAJOR FACILITATOR SUPERFAMILY"/>
    <property type="match status" value="1"/>
</dbReference>
<keyword evidence="4 6" id="KW-0472">Membrane</keyword>
<proteinExistence type="predicted"/>
<feature type="transmembrane region" description="Helical" evidence="6">
    <location>
        <begin position="441"/>
        <end position="469"/>
    </location>
</feature>
<evidence type="ECO:0000313" key="9">
    <source>
        <dbReference type="Proteomes" id="UP000275385"/>
    </source>
</evidence>
<feature type="transmembrane region" description="Helical" evidence="6">
    <location>
        <begin position="385"/>
        <end position="407"/>
    </location>
</feature>
<feature type="transmembrane region" description="Helical" evidence="6">
    <location>
        <begin position="414"/>
        <end position="435"/>
    </location>
</feature>
<feature type="transmembrane region" description="Helical" evidence="6">
    <location>
        <begin position="235"/>
        <end position="254"/>
    </location>
</feature>
<dbReference type="AlphaFoldDB" id="A0A420Y6U8"/>
<evidence type="ECO:0000256" key="3">
    <source>
        <dbReference type="ARBA" id="ARBA00022989"/>
    </source>
</evidence>
<keyword evidence="9" id="KW-1185">Reference proteome</keyword>
<dbReference type="GO" id="GO:0005886">
    <property type="term" value="C:plasma membrane"/>
    <property type="evidence" value="ECO:0007669"/>
    <property type="project" value="TreeGrafter"/>
</dbReference>
<evidence type="ECO:0000256" key="5">
    <source>
        <dbReference type="SAM" id="MobiDB-lite"/>
    </source>
</evidence>
<feature type="compositionally biased region" description="Low complexity" evidence="5">
    <location>
        <begin position="612"/>
        <end position="621"/>
    </location>
</feature>
<dbReference type="PROSITE" id="PS00216">
    <property type="entry name" value="SUGAR_TRANSPORT_1"/>
    <property type="match status" value="1"/>
</dbReference>
<evidence type="ECO:0000256" key="4">
    <source>
        <dbReference type="ARBA" id="ARBA00023136"/>
    </source>
</evidence>
<gene>
    <name evidence="8" type="ORF">DL546_002259</name>
</gene>
<dbReference type="InterPro" id="IPR036259">
    <property type="entry name" value="MFS_trans_sf"/>
</dbReference>
<name>A0A420Y6U8_9PEZI</name>
<reference evidence="8 9" key="1">
    <citation type="submission" date="2018-08" db="EMBL/GenBank/DDBJ databases">
        <title>Draft genome of the lignicolous fungus Coniochaeta pulveracea.</title>
        <authorList>
            <person name="Borstlap C.J."/>
            <person name="De Witt R.N."/>
            <person name="Botha A."/>
            <person name="Volschenk H."/>
        </authorList>
    </citation>
    <scope>NUCLEOTIDE SEQUENCE [LARGE SCALE GENOMIC DNA]</scope>
    <source>
        <strain evidence="8 9">CAB683</strain>
    </source>
</reference>
<sequence length="621" mass="65618">MATKSEHGFSVNPEWDFSATDPQQGHCRRNISVGSTGTTMGHGAGSVASSNGGVVIGGTRPLSVASDVGHLLPVPQDRASKIILTVTVLLGMMFSCLDMSIVSTALVKISVDLDNDYLNAPWVILAYLLTYMAFSVTISKLSDIYGRRNMLIASWVLFSAFSILCAMARTMEQLIVGRALQGIGGAGLYSLAQICLVEIGLGGPETVGAMIGMTLSISYVLGPLLGGVIAQEWHWRAIFAINCPFAVGAVVLLLKYWPDTRRHRLGWRHALAKVDFPGNVLLLAASVMLVFGLQQGGSLVYPWTSATIVCTLTFSAIAWICLWIWEGLLSTKLRKFRTEPIFPLRLVKKAPYLSGLAATFFTGWSFVALVVDIPERLQIVNGDSALMAGLHLLPMLGATALGSALAGSVNKRRNFLGCTTLVGCILQGAGLISIYGTTLGFAKIAVFLAFTAIYGLGVGLVFAAATMLTTVEARAIDLAAAQGAVAQARVLGGSIGLTIGTIIFNHLVQRDLPGVLTSQQLDQIHRSPIAVLSMPEDLQPRVKEVYTSAFVSQMLGLAVTGLIAIIASIGTFRVDPTPVSSLLGQPSTTVRKSPSSHNSDVELGDLGGTGRSVGSSSSAGH</sequence>
<feature type="transmembrane region" description="Helical" evidence="6">
    <location>
        <begin position="550"/>
        <end position="572"/>
    </location>
</feature>
<feature type="compositionally biased region" description="Polar residues" evidence="5">
    <location>
        <begin position="584"/>
        <end position="598"/>
    </location>
</feature>
<feature type="transmembrane region" description="Helical" evidence="6">
    <location>
        <begin position="119"/>
        <end position="138"/>
    </location>
</feature>
<dbReference type="Pfam" id="PF07690">
    <property type="entry name" value="MFS_1"/>
    <property type="match status" value="1"/>
</dbReference>
<feature type="transmembrane region" description="Helical" evidence="6">
    <location>
        <begin position="490"/>
        <end position="508"/>
    </location>
</feature>
<accession>A0A420Y6U8</accession>
<feature type="region of interest" description="Disordered" evidence="5">
    <location>
        <begin position="1"/>
        <end position="29"/>
    </location>
</feature>
<feature type="region of interest" description="Disordered" evidence="5">
    <location>
        <begin position="584"/>
        <end position="621"/>
    </location>
</feature>
<evidence type="ECO:0000256" key="1">
    <source>
        <dbReference type="ARBA" id="ARBA00004141"/>
    </source>
</evidence>
<dbReference type="Gene3D" id="1.20.1250.20">
    <property type="entry name" value="MFS general substrate transporter like domains"/>
    <property type="match status" value="2"/>
</dbReference>
<protein>
    <recommendedName>
        <fullName evidence="7">Major facilitator superfamily (MFS) profile domain-containing protein</fullName>
    </recommendedName>
</protein>
<dbReference type="PROSITE" id="PS50850">
    <property type="entry name" value="MFS"/>
    <property type="match status" value="1"/>
</dbReference>
<comment type="caution">
    <text evidence="8">The sequence shown here is derived from an EMBL/GenBank/DDBJ whole genome shotgun (WGS) entry which is preliminary data.</text>
</comment>
<evidence type="ECO:0000259" key="7">
    <source>
        <dbReference type="PROSITE" id="PS50850"/>
    </source>
</evidence>
<dbReference type="InterPro" id="IPR011701">
    <property type="entry name" value="MFS"/>
</dbReference>
<feature type="transmembrane region" description="Helical" evidence="6">
    <location>
        <begin position="209"/>
        <end position="229"/>
    </location>
</feature>
<feature type="transmembrane region" description="Helical" evidence="6">
    <location>
        <begin position="82"/>
        <end position="107"/>
    </location>
</feature>
<dbReference type="Proteomes" id="UP000275385">
    <property type="component" value="Unassembled WGS sequence"/>
</dbReference>
<dbReference type="OrthoDB" id="440553at2759"/>
<feature type="transmembrane region" description="Helical" evidence="6">
    <location>
        <begin position="274"/>
        <end position="293"/>
    </location>
</feature>
<dbReference type="InterPro" id="IPR020846">
    <property type="entry name" value="MFS_dom"/>
</dbReference>
<dbReference type="GO" id="GO:0022857">
    <property type="term" value="F:transmembrane transporter activity"/>
    <property type="evidence" value="ECO:0007669"/>
    <property type="project" value="InterPro"/>
</dbReference>
<comment type="subcellular location">
    <subcellularLocation>
        <location evidence="1">Membrane</location>
        <topology evidence="1">Multi-pass membrane protein</topology>
    </subcellularLocation>
</comment>
<evidence type="ECO:0000313" key="8">
    <source>
        <dbReference type="EMBL" id="RKU43618.1"/>
    </source>
</evidence>
<keyword evidence="2 6" id="KW-0812">Transmembrane</keyword>
<feature type="transmembrane region" description="Helical" evidence="6">
    <location>
        <begin position="150"/>
        <end position="169"/>
    </location>
</feature>
<evidence type="ECO:0000256" key="2">
    <source>
        <dbReference type="ARBA" id="ARBA00022692"/>
    </source>
</evidence>
<feature type="transmembrane region" description="Helical" evidence="6">
    <location>
        <begin position="305"/>
        <end position="329"/>
    </location>
</feature>
<evidence type="ECO:0000256" key="6">
    <source>
        <dbReference type="SAM" id="Phobius"/>
    </source>
</evidence>
<dbReference type="SUPFAM" id="SSF103473">
    <property type="entry name" value="MFS general substrate transporter"/>
    <property type="match status" value="1"/>
</dbReference>
<feature type="transmembrane region" description="Helical" evidence="6">
    <location>
        <begin position="175"/>
        <end position="197"/>
    </location>
</feature>
<feature type="transmembrane region" description="Helical" evidence="6">
    <location>
        <begin position="350"/>
        <end position="373"/>
    </location>
</feature>
<dbReference type="EMBL" id="QVQW01000040">
    <property type="protein sequence ID" value="RKU43618.1"/>
    <property type="molecule type" value="Genomic_DNA"/>
</dbReference>